<evidence type="ECO:0000313" key="1">
    <source>
        <dbReference type="EMBL" id="GAA2647083.1"/>
    </source>
</evidence>
<keyword evidence="2" id="KW-1185">Reference proteome</keyword>
<dbReference type="EMBL" id="BAAASJ010000072">
    <property type="protein sequence ID" value="GAA2647083.1"/>
    <property type="molecule type" value="Genomic_DNA"/>
</dbReference>
<gene>
    <name evidence="1" type="ORF">GCM10010307_53090</name>
</gene>
<name>A0ABN3R9F5_9ACTN</name>
<protein>
    <submittedName>
        <fullName evidence="1">Uncharacterized protein</fullName>
    </submittedName>
</protein>
<proteinExistence type="predicted"/>
<accession>A0ABN3R9F5</accession>
<reference evidence="1 2" key="1">
    <citation type="journal article" date="2019" name="Int. J. Syst. Evol. Microbiol.">
        <title>The Global Catalogue of Microorganisms (GCM) 10K type strain sequencing project: providing services to taxonomists for standard genome sequencing and annotation.</title>
        <authorList>
            <consortium name="The Broad Institute Genomics Platform"/>
            <consortium name="The Broad Institute Genome Sequencing Center for Infectious Disease"/>
            <person name="Wu L."/>
            <person name="Ma J."/>
        </authorList>
    </citation>
    <scope>NUCLEOTIDE SEQUENCE [LARGE SCALE GENOMIC DNA]</scope>
    <source>
        <strain evidence="1 2">JCM 4524</strain>
    </source>
</reference>
<organism evidence="1 2">
    <name type="scientific">Streptomyces vastus</name>
    <dbReference type="NCBI Taxonomy" id="285451"/>
    <lineage>
        <taxon>Bacteria</taxon>
        <taxon>Bacillati</taxon>
        <taxon>Actinomycetota</taxon>
        <taxon>Actinomycetes</taxon>
        <taxon>Kitasatosporales</taxon>
        <taxon>Streptomycetaceae</taxon>
        <taxon>Streptomyces</taxon>
    </lineage>
</organism>
<dbReference type="Proteomes" id="UP001500151">
    <property type="component" value="Unassembled WGS sequence"/>
</dbReference>
<sequence length="87" mass="9526">MSVTALPFVAKVYASVTSAAPVNVPYSAWYTLPSWPSYLGHIELLAVEGQARPAAAQVVARRRPAPLPAWDVWNQPAARRDVMGRPR</sequence>
<comment type="caution">
    <text evidence="1">The sequence shown here is derived from an EMBL/GenBank/DDBJ whole genome shotgun (WGS) entry which is preliminary data.</text>
</comment>
<evidence type="ECO:0000313" key="2">
    <source>
        <dbReference type="Proteomes" id="UP001500151"/>
    </source>
</evidence>